<keyword evidence="8" id="KW-1185">Reference proteome</keyword>
<dbReference type="GO" id="GO:0004867">
    <property type="term" value="F:serine-type endopeptidase inhibitor activity"/>
    <property type="evidence" value="ECO:0007669"/>
    <property type="project" value="UniProtKB-KW"/>
</dbReference>
<keyword evidence="2" id="KW-0646">Protease inhibitor</keyword>
<evidence type="ECO:0000256" key="4">
    <source>
        <dbReference type="RuleBase" id="RU000411"/>
    </source>
</evidence>
<dbReference type="Gene3D" id="3.30.497.10">
    <property type="entry name" value="Antithrombin, subunit I, domain 2"/>
    <property type="match status" value="1"/>
</dbReference>
<dbReference type="Pfam" id="PF00079">
    <property type="entry name" value="Serpin"/>
    <property type="match status" value="1"/>
</dbReference>
<evidence type="ECO:0000259" key="6">
    <source>
        <dbReference type="SMART" id="SM00093"/>
    </source>
</evidence>
<feature type="signal peptide" evidence="5">
    <location>
        <begin position="1"/>
        <end position="21"/>
    </location>
</feature>
<dbReference type="SUPFAM" id="SSF56574">
    <property type="entry name" value="Serpins"/>
    <property type="match status" value="1"/>
</dbReference>
<dbReference type="Gene3D" id="2.30.39.10">
    <property type="entry name" value="Alpha-1-antitrypsin, domain 1"/>
    <property type="match status" value="1"/>
</dbReference>
<dbReference type="AlphaFoldDB" id="A0A9N9RWH4"/>
<reference evidence="7" key="2">
    <citation type="submission" date="2022-10" db="EMBL/GenBank/DDBJ databases">
        <authorList>
            <consortium name="ENA_rothamsted_submissions"/>
            <consortium name="culmorum"/>
            <person name="King R."/>
        </authorList>
    </citation>
    <scope>NUCLEOTIDE SEQUENCE</scope>
</reference>
<evidence type="ECO:0000256" key="3">
    <source>
        <dbReference type="ARBA" id="ARBA00022900"/>
    </source>
</evidence>
<dbReference type="CDD" id="cd00172">
    <property type="entry name" value="serpin"/>
    <property type="match status" value="1"/>
</dbReference>
<keyword evidence="3" id="KW-0722">Serine protease inhibitor</keyword>
<proteinExistence type="inferred from homology"/>
<dbReference type="EMBL" id="OU895878">
    <property type="protein sequence ID" value="CAG9804157.1"/>
    <property type="molecule type" value="Genomic_DNA"/>
</dbReference>
<dbReference type="GO" id="GO:0005615">
    <property type="term" value="C:extracellular space"/>
    <property type="evidence" value="ECO:0007669"/>
    <property type="project" value="InterPro"/>
</dbReference>
<name>A0A9N9RWH4_9DIPT</name>
<evidence type="ECO:0000313" key="7">
    <source>
        <dbReference type="EMBL" id="CAG9804157.1"/>
    </source>
</evidence>
<dbReference type="InterPro" id="IPR036186">
    <property type="entry name" value="Serpin_sf"/>
</dbReference>
<protein>
    <recommendedName>
        <fullName evidence="6">Serpin domain-containing protein</fullName>
    </recommendedName>
</protein>
<dbReference type="PANTHER" id="PTHR11461:SF211">
    <property type="entry name" value="GH10112P-RELATED"/>
    <property type="match status" value="1"/>
</dbReference>
<dbReference type="InterPro" id="IPR023796">
    <property type="entry name" value="Serpin_dom"/>
</dbReference>
<dbReference type="InterPro" id="IPR000215">
    <property type="entry name" value="Serpin_fam"/>
</dbReference>
<dbReference type="SMART" id="SM00093">
    <property type="entry name" value="SERPIN"/>
    <property type="match status" value="1"/>
</dbReference>
<evidence type="ECO:0000256" key="1">
    <source>
        <dbReference type="ARBA" id="ARBA00009500"/>
    </source>
</evidence>
<dbReference type="InterPro" id="IPR042178">
    <property type="entry name" value="Serpin_sf_1"/>
</dbReference>
<sequence>MNLVLELLCTFCALMAVCVAGQDFYYDERGKTYVIDPYGNRRYSGSETRYTPPPRPDRPKEEILNFAINLFRNVENQGARENYVVAPLSPQILLSFLANECSGDTKKQIVDATEYNNSKELEKLLNKMQGDGTKRELKIGNAFFVNSKLQNSLKNSFDVVINKKPRNKRPIDGFAVDFNDIRGTKKTYNEWVNNQTHGALKDVQSDFDQNTELLLASTVYFRGQWLFTFNSTQTSDFNLSPNETVQVDTMRIRKKFHSGTFDNIKARWAAIPYNSTESMIVVMPKDGETLDNVIEKMTGYDIKDIVDVVIGYPTLNFVNITLPKFKLKTTVQLTEPLKKMGINDLFTQKSTLKVYDNGPTMKIGSALQQSFLEVDENGSVGASTTTFSAIALTVQPETKHTDFIVNQPFAVFIVDRRYAVPYFMAKIYDPRK</sequence>
<feature type="chain" id="PRO_5040154727" description="Serpin domain-containing protein" evidence="5">
    <location>
        <begin position="22"/>
        <end position="432"/>
    </location>
</feature>
<evidence type="ECO:0000256" key="5">
    <source>
        <dbReference type="SAM" id="SignalP"/>
    </source>
</evidence>
<evidence type="ECO:0000313" key="8">
    <source>
        <dbReference type="Proteomes" id="UP001153620"/>
    </source>
</evidence>
<feature type="domain" description="Serpin" evidence="6">
    <location>
        <begin position="68"/>
        <end position="430"/>
    </location>
</feature>
<evidence type="ECO:0000256" key="2">
    <source>
        <dbReference type="ARBA" id="ARBA00022690"/>
    </source>
</evidence>
<comment type="similarity">
    <text evidence="1 4">Belongs to the serpin family.</text>
</comment>
<organism evidence="7 8">
    <name type="scientific">Chironomus riparius</name>
    <dbReference type="NCBI Taxonomy" id="315576"/>
    <lineage>
        <taxon>Eukaryota</taxon>
        <taxon>Metazoa</taxon>
        <taxon>Ecdysozoa</taxon>
        <taxon>Arthropoda</taxon>
        <taxon>Hexapoda</taxon>
        <taxon>Insecta</taxon>
        <taxon>Pterygota</taxon>
        <taxon>Neoptera</taxon>
        <taxon>Endopterygota</taxon>
        <taxon>Diptera</taxon>
        <taxon>Nematocera</taxon>
        <taxon>Chironomoidea</taxon>
        <taxon>Chironomidae</taxon>
        <taxon>Chironominae</taxon>
        <taxon>Chironomus</taxon>
    </lineage>
</organism>
<dbReference type="PANTHER" id="PTHR11461">
    <property type="entry name" value="SERINE PROTEASE INHIBITOR, SERPIN"/>
    <property type="match status" value="1"/>
</dbReference>
<accession>A0A9N9RWH4</accession>
<gene>
    <name evidence="7" type="ORF">CHIRRI_LOCUS7050</name>
</gene>
<keyword evidence="5" id="KW-0732">Signal</keyword>
<reference evidence="7" key="1">
    <citation type="submission" date="2022-01" db="EMBL/GenBank/DDBJ databases">
        <authorList>
            <person name="King R."/>
        </authorList>
    </citation>
    <scope>NUCLEOTIDE SEQUENCE</scope>
</reference>
<dbReference type="InterPro" id="IPR042185">
    <property type="entry name" value="Serpin_sf_2"/>
</dbReference>
<dbReference type="Proteomes" id="UP001153620">
    <property type="component" value="Chromosome 2"/>
</dbReference>
<dbReference type="OrthoDB" id="671595at2759"/>